<accession>A0A7N0VD32</accession>
<dbReference type="EnsemblPlants" id="Kaladp0586s0002.1.v1.1">
    <property type="protein sequence ID" value="Kaladp0586s0002.1.v1.1"/>
    <property type="gene ID" value="Kaladp0586s0002.v1.1"/>
</dbReference>
<sequence>MDPSISMEAVSPTHAPQISPQVNSNGTCPTVVLETQPLAIVMADTNLSVPLSQHNSTDSDGFTTVARKKGRAKAWNIRGLNSPLKQKEVLNLVFSQHISLFAILETKLSSNSLEVFQNNLSSLGTWNLRNNFDISPHGRILVGWDSSVIHSCQVVSSSHQYMHCCVIISSQKFFVTFIYAFNQLLSRASLWSDLCNISYAMVDPWTLLGDFNCLLNIQDKLGSNVFLRDTIELSQFYNACNIFDVPYTGFRFTWSNKREELDRTLCKLDRVACNEAWIRSFPSSHAIFTAPGVSDHSPAILKLPHIKIQTPTKRRFKFCNAWTLNENFMRTVEESWHSSGPCLDLFHVHLKLKALKKCLLSAFAKSTTNISDRVKQAREQLHHIQDQLCNHPSNTQLQLTSGAESLGVIGSADPPSPT</sequence>
<proteinExistence type="predicted"/>
<dbReference type="PANTHER" id="PTHR33710:SF71">
    <property type="entry name" value="ENDONUCLEASE_EXONUCLEASE_PHOSPHATASE DOMAIN-CONTAINING PROTEIN"/>
    <property type="match status" value="1"/>
</dbReference>
<dbReference type="Gene3D" id="3.60.10.10">
    <property type="entry name" value="Endonuclease/exonuclease/phosphatase"/>
    <property type="match status" value="1"/>
</dbReference>
<protein>
    <recommendedName>
        <fullName evidence="4">Endonuclease/exonuclease/phosphatase domain-containing protein</fullName>
    </recommendedName>
</protein>
<evidence type="ECO:0008006" key="4">
    <source>
        <dbReference type="Google" id="ProtNLM"/>
    </source>
</evidence>
<evidence type="ECO:0000256" key="1">
    <source>
        <dbReference type="SAM" id="MobiDB-lite"/>
    </source>
</evidence>
<dbReference type="Proteomes" id="UP000594263">
    <property type="component" value="Unplaced"/>
</dbReference>
<keyword evidence="3" id="KW-1185">Reference proteome</keyword>
<evidence type="ECO:0000313" key="3">
    <source>
        <dbReference type="Proteomes" id="UP000594263"/>
    </source>
</evidence>
<organism evidence="2 3">
    <name type="scientific">Kalanchoe fedtschenkoi</name>
    <name type="common">Lavender scallops</name>
    <name type="synonym">South American air plant</name>
    <dbReference type="NCBI Taxonomy" id="63787"/>
    <lineage>
        <taxon>Eukaryota</taxon>
        <taxon>Viridiplantae</taxon>
        <taxon>Streptophyta</taxon>
        <taxon>Embryophyta</taxon>
        <taxon>Tracheophyta</taxon>
        <taxon>Spermatophyta</taxon>
        <taxon>Magnoliopsida</taxon>
        <taxon>eudicotyledons</taxon>
        <taxon>Gunneridae</taxon>
        <taxon>Pentapetalae</taxon>
        <taxon>Saxifragales</taxon>
        <taxon>Crassulaceae</taxon>
        <taxon>Kalanchoe</taxon>
    </lineage>
</organism>
<evidence type="ECO:0000313" key="2">
    <source>
        <dbReference type="EnsemblPlants" id="Kaladp0586s0002.1.v1.1"/>
    </source>
</evidence>
<dbReference type="OMA" id="SHNTHET"/>
<dbReference type="Gramene" id="Kaladp0586s0002.1.v1.1">
    <property type="protein sequence ID" value="Kaladp0586s0002.1.v1.1"/>
    <property type="gene ID" value="Kaladp0586s0002.v1.1"/>
</dbReference>
<dbReference type="InterPro" id="IPR036691">
    <property type="entry name" value="Endo/exonu/phosph_ase_sf"/>
</dbReference>
<dbReference type="AlphaFoldDB" id="A0A7N0VD32"/>
<dbReference type="PANTHER" id="PTHR33710">
    <property type="entry name" value="BNAC02G09200D PROTEIN"/>
    <property type="match status" value="1"/>
</dbReference>
<name>A0A7N0VD32_KALFE</name>
<reference evidence="2" key="1">
    <citation type="submission" date="2021-01" db="UniProtKB">
        <authorList>
            <consortium name="EnsemblPlants"/>
        </authorList>
    </citation>
    <scope>IDENTIFICATION</scope>
</reference>
<feature type="region of interest" description="Disordered" evidence="1">
    <location>
        <begin position="1"/>
        <end position="22"/>
    </location>
</feature>
<dbReference type="SUPFAM" id="SSF56219">
    <property type="entry name" value="DNase I-like"/>
    <property type="match status" value="1"/>
</dbReference>